<sequence>MQGYEKVRQKRFSFIILFLILILIIMFFISLNTGVIRINPTEVFKTLIGQGTDREELILFDFRLPGIILALLIGAGLAVSGAILQGITQNELADPGILGINTGAGLAVVLFIFFFQAKIETTSLLSSFMMPIFALFGALIAALIIYSLAWKKGVNPIRLILVGIGVNAGFSAILIIFQLKMDPQDFRQATVWLSGDIWSANWNFVLALLPWMVVLIPIALYKGRALNILSFGDEVASGLGTYVEKERIKLLVLAVSLAGASVAAGGAIAFLGLVVPHIARRLIGPLHQYVIPISALIGAVLLMVADMIGKNVLAPTQIPVGIIVAILSVPYFVYLLMKTK</sequence>
<dbReference type="SUPFAM" id="SSF81345">
    <property type="entry name" value="ABC transporter involved in vitamin B12 uptake, BtuC"/>
    <property type="match status" value="1"/>
</dbReference>
<evidence type="ECO:0000256" key="7">
    <source>
        <dbReference type="ARBA" id="ARBA00023136"/>
    </source>
</evidence>
<evidence type="ECO:0000256" key="8">
    <source>
        <dbReference type="SAM" id="Phobius"/>
    </source>
</evidence>
<dbReference type="AlphaFoldDB" id="A0A1I0DN51"/>
<dbReference type="GO" id="GO:0022857">
    <property type="term" value="F:transmembrane transporter activity"/>
    <property type="evidence" value="ECO:0007669"/>
    <property type="project" value="InterPro"/>
</dbReference>
<keyword evidence="6 8" id="KW-1133">Transmembrane helix</keyword>
<accession>A0A1I0DN51</accession>
<dbReference type="InterPro" id="IPR037294">
    <property type="entry name" value="ABC_BtuC-like"/>
</dbReference>
<evidence type="ECO:0000256" key="4">
    <source>
        <dbReference type="ARBA" id="ARBA00022475"/>
    </source>
</evidence>
<evidence type="ECO:0000256" key="1">
    <source>
        <dbReference type="ARBA" id="ARBA00004651"/>
    </source>
</evidence>
<feature type="transmembrane region" description="Helical" evidence="8">
    <location>
        <begin position="157"/>
        <end position="179"/>
    </location>
</feature>
<comment type="subcellular location">
    <subcellularLocation>
        <location evidence="1">Cell membrane</location>
        <topology evidence="1">Multi-pass membrane protein</topology>
    </subcellularLocation>
</comment>
<dbReference type="Gene3D" id="1.10.3470.10">
    <property type="entry name" value="ABC transporter involved in vitamin B12 uptake, BtuC"/>
    <property type="match status" value="1"/>
</dbReference>
<dbReference type="GO" id="GO:0033214">
    <property type="term" value="P:siderophore-iron import into cell"/>
    <property type="evidence" value="ECO:0007669"/>
    <property type="project" value="TreeGrafter"/>
</dbReference>
<proteinExistence type="inferred from homology"/>
<keyword evidence="4" id="KW-1003">Cell membrane</keyword>
<feature type="transmembrane region" description="Helical" evidence="8">
    <location>
        <begin position="250"/>
        <end position="274"/>
    </location>
</feature>
<dbReference type="GO" id="GO:0005886">
    <property type="term" value="C:plasma membrane"/>
    <property type="evidence" value="ECO:0007669"/>
    <property type="project" value="UniProtKB-SubCell"/>
</dbReference>
<dbReference type="STRING" id="930131.SAMN05216389_10923"/>
<dbReference type="Proteomes" id="UP000198618">
    <property type="component" value="Unassembled WGS sequence"/>
</dbReference>
<feature type="transmembrane region" description="Helical" evidence="8">
    <location>
        <begin position="64"/>
        <end position="84"/>
    </location>
</feature>
<dbReference type="InterPro" id="IPR000522">
    <property type="entry name" value="ABC_transptr_permease_BtuC"/>
</dbReference>
<protein>
    <submittedName>
        <fullName evidence="9">Iron complex transport system permease protein</fullName>
    </submittedName>
</protein>
<dbReference type="PANTHER" id="PTHR30472">
    <property type="entry name" value="FERRIC ENTEROBACTIN TRANSPORT SYSTEM PERMEASE PROTEIN"/>
    <property type="match status" value="1"/>
</dbReference>
<feature type="transmembrane region" description="Helical" evidence="8">
    <location>
        <begin position="199"/>
        <end position="221"/>
    </location>
</feature>
<evidence type="ECO:0000256" key="6">
    <source>
        <dbReference type="ARBA" id="ARBA00022989"/>
    </source>
</evidence>
<feature type="transmembrane region" description="Helical" evidence="8">
    <location>
        <begin position="286"/>
        <end position="305"/>
    </location>
</feature>
<dbReference type="RefSeq" id="WP_090869739.1">
    <property type="nucleotide sequence ID" value="NZ_FOHE01000009.1"/>
</dbReference>
<evidence type="ECO:0000256" key="3">
    <source>
        <dbReference type="ARBA" id="ARBA00022448"/>
    </source>
</evidence>
<feature type="transmembrane region" description="Helical" evidence="8">
    <location>
        <begin position="317"/>
        <end position="337"/>
    </location>
</feature>
<evidence type="ECO:0000313" key="10">
    <source>
        <dbReference type="Proteomes" id="UP000198618"/>
    </source>
</evidence>
<keyword evidence="5 8" id="KW-0812">Transmembrane</keyword>
<dbReference type="PANTHER" id="PTHR30472:SF64">
    <property type="entry name" value="IRON(3+)-HYDROXAMATE IMPORT SYSTEM PERMEASE PROTEIN FHUG"/>
    <property type="match status" value="1"/>
</dbReference>
<keyword evidence="3" id="KW-0813">Transport</keyword>
<organism evidence="9 10">
    <name type="scientific">Oceanobacillus limi</name>
    <dbReference type="NCBI Taxonomy" id="930131"/>
    <lineage>
        <taxon>Bacteria</taxon>
        <taxon>Bacillati</taxon>
        <taxon>Bacillota</taxon>
        <taxon>Bacilli</taxon>
        <taxon>Bacillales</taxon>
        <taxon>Bacillaceae</taxon>
        <taxon>Oceanobacillus</taxon>
    </lineage>
</organism>
<evidence type="ECO:0000256" key="2">
    <source>
        <dbReference type="ARBA" id="ARBA00007935"/>
    </source>
</evidence>
<dbReference type="EMBL" id="FOHE01000009">
    <property type="protein sequence ID" value="SET33289.1"/>
    <property type="molecule type" value="Genomic_DNA"/>
</dbReference>
<name>A0A1I0DN51_9BACI</name>
<keyword evidence="7 8" id="KW-0472">Membrane</keyword>
<evidence type="ECO:0000313" key="9">
    <source>
        <dbReference type="EMBL" id="SET33289.1"/>
    </source>
</evidence>
<feature type="transmembrane region" description="Helical" evidence="8">
    <location>
        <begin position="96"/>
        <end position="116"/>
    </location>
</feature>
<dbReference type="Pfam" id="PF01032">
    <property type="entry name" value="FecCD"/>
    <property type="match status" value="1"/>
</dbReference>
<dbReference type="CDD" id="cd06550">
    <property type="entry name" value="TM_ABC_iron-siderophores_like"/>
    <property type="match status" value="1"/>
</dbReference>
<dbReference type="FunFam" id="1.10.3470.10:FF:000001">
    <property type="entry name" value="Vitamin B12 ABC transporter permease BtuC"/>
    <property type="match status" value="1"/>
</dbReference>
<comment type="similarity">
    <text evidence="2">Belongs to the binding-protein-dependent transport system permease family. FecCD subfamily.</text>
</comment>
<evidence type="ECO:0000256" key="5">
    <source>
        <dbReference type="ARBA" id="ARBA00022692"/>
    </source>
</evidence>
<keyword evidence="10" id="KW-1185">Reference proteome</keyword>
<gene>
    <name evidence="9" type="ORF">SAMN05216389_10923</name>
</gene>
<feature type="transmembrane region" description="Helical" evidence="8">
    <location>
        <begin position="12"/>
        <end position="31"/>
    </location>
</feature>
<dbReference type="OrthoDB" id="9811721at2"/>
<feature type="transmembrane region" description="Helical" evidence="8">
    <location>
        <begin position="128"/>
        <end position="150"/>
    </location>
</feature>
<reference evidence="9 10" key="1">
    <citation type="submission" date="2016-10" db="EMBL/GenBank/DDBJ databases">
        <authorList>
            <person name="de Groot N.N."/>
        </authorList>
    </citation>
    <scope>NUCLEOTIDE SEQUENCE [LARGE SCALE GENOMIC DNA]</scope>
    <source>
        <strain evidence="9 10">IBRC-M 10780</strain>
    </source>
</reference>